<feature type="region of interest" description="Disordered" evidence="4">
    <location>
        <begin position="1"/>
        <end position="22"/>
    </location>
</feature>
<protein>
    <submittedName>
        <fullName evidence="6">GntR family transcriptional regulator of vanillate catabolism</fullName>
    </submittedName>
</protein>
<dbReference type="Proteomes" id="UP000542125">
    <property type="component" value="Unassembled WGS sequence"/>
</dbReference>
<dbReference type="Gene3D" id="1.10.10.10">
    <property type="entry name" value="Winged helix-like DNA-binding domain superfamily/Winged helix DNA-binding domain"/>
    <property type="match status" value="1"/>
</dbReference>
<dbReference type="InterPro" id="IPR000524">
    <property type="entry name" value="Tscrpt_reg_HTH_GntR"/>
</dbReference>
<keyword evidence="3" id="KW-0804">Transcription</keyword>
<dbReference type="EMBL" id="JACBYR010000001">
    <property type="protein sequence ID" value="NYE80863.1"/>
    <property type="molecule type" value="Genomic_DNA"/>
</dbReference>
<evidence type="ECO:0000259" key="5">
    <source>
        <dbReference type="PROSITE" id="PS50949"/>
    </source>
</evidence>
<dbReference type="PANTHER" id="PTHR43537:SF49">
    <property type="entry name" value="TRANSCRIPTIONAL REGULATORY PROTEIN"/>
    <property type="match status" value="1"/>
</dbReference>
<dbReference type="PANTHER" id="PTHR43537">
    <property type="entry name" value="TRANSCRIPTIONAL REGULATOR, GNTR FAMILY"/>
    <property type="match status" value="1"/>
</dbReference>
<name>A0A7Y9LLA5_9BURK</name>
<evidence type="ECO:0000313" key="6">
    <source>
        <dbReference type="EMBL" id="NYE80863.1"/>
    </source>
</evidence>
<dbReference type="InterPro" id="IPR036390">
    <property type="entry name" value="WH_DNA-bd_sf"/>
</dbReference>
<dbReference type="PROSITE" id="PS50949">
    <property type="entry name" value="HTH_GNTR"/>
    <property type="match status" value="1"/>
</dbReference>
<dbReference type="PRINTS" id="PR00035">
    <property type="entry name" value="HTHGNTR"/>
</dbReference>
<accession>A0A7Y9LLA5</accession>
<dbReference type="Pfam" id="PF00392">
    <property type="entry name" value="GntR"/>
    <property type="match status" value="1"/>
</dbReference>
<dbReference type="Gene3D" id="1.20.120.530">
    <property type="entry name" value="GntR ligand-binding domain-like"/>
    <property type="match status" value="1"/>
</dbReference>
<keyword evidence="2" id="KW-0238">DNA-binding</keyword>
<dbReference type="AlphaFoldDB" id="A0A7Y9LLA5"/>
<dbReference type="SUPFAM" id="SSF46785">
    <property type="entry name" value="Winged helix' DNA-binding domain"/>
    <property type="match status" value="1"/>
</dbReference>
<dbReference type="CDD" id="cd07377">
    <property type="entry name" value="WHTH_GntR"/>
    <property type="match status" value="1"/>
</dbReference>
<dbReference type="InterPro" id="IPR011711">
    <property type="entry name" value="GntR_C"/>
</dbReference>
<reference evidence="6 7" key="1">
    <citation type="submission" date="2020-07" db="EMBL/GenBank/DDBJ databases">
        <title>Genomic Encyclopedia of Type Strains, Phase IV (KMG-V): Genome sequencing to study the core and pangenomes of soil and plant-associated prokaryotes.</title>
        <authorList>
            <person name="Whitman W."/>
        </authorList>
    </citation>
    <scope>NUCLEOTIDE SEQUENCE [LARGE SCALE GENOMIC DNA]</scope>
    <source>
        <strain evidence="6 7">SAS40</strain>
    </source>
</reference>
<dbReference type="InterPro" id="IPR008920">
    <property type="entry name" value="TF_FadR/GntR_C"/>
</dbReference>
<keyword evidence="7" id="KW-1185">Reference proteome</keyword>
<dbReference type="GO" id="GO:0003677">
    <property type="term" value="F:DNA binding"/>
    <property type="evidence" value="ECO:0007669"/>
    <property type="project" value="UniProtKB-KW"/>
</dbReference>
<evidence type="ECO:0000313" key="7">
    <source>
        <dbReference type="Proteomes" id="UP000542125"/>
    </source>
</evidence>
<organism evidence="6 7">
    <name type="scientific">Pigmentiphaga litoralis</name>
    <dbReference type="NCBI Taxonomy" id="516702"/>
    <lineage>
        <taxon>Bacteria</taxon>
        <taxon>Pseudomonadati</taxon>
        <taxon>Pseudomonadota</taxon>
        <taxon>Betaproteobacteria</taxon>
        <taxon>Burkholderiales</taxon>
        <taxon>Alcaligenaceae</taxon>
        <taxon>Pigmentiphaga</taxon>
    </lineage>
</organism>
<dbReference type="InterPro" id="IPR036388">
    <property type="entry name" value="WH-like_DNA-bd_sf"/>
</dbReference>
<dbReference type="Pfam" id="PF07729">
    <property type="entry name" value="FCD"/>
    <property type="match status" value="1"/>
</dbReference>
<proteinExistence type="predicted"/>
<evidence type="ECO:0000256" key="1">
    <source>
        <dbReference type="ARBA" id="ARBA00023015"/>
    </source>
</evidence>
<evidence type="ECO:0000256" key="2">
    <source>
        <dbReference type="ARBA" id="ARBA00023125"/>
    </source>
</evidence>
<dbReference type="GO" id="GO:0003700">
    <property type="term" value="F:DNA-binding transcription factor activity"/>
    <property type="evidence" value="ECO:0007669"/>
    <property type="project" value="InterPro"/>
</dbReference>
<gene>
    <name evidence="6" type="ORF">FHW18_000134</name>
</gene>
<evidence type="ECO:0000256" key="4">
    <source>
        <dbReference type="SAM" id="MobiDB-lite"/>
    </source>
</evidence>
<sequence>MMPRSLADLRGADATPKAGGTQTTAAELRLRDLILSGDLAPGMRLSEPSLAERLAISRTPIRAAMARLEDEGLLEVIPSGGYAVRAFTEDEIRDAIEVRGTLEGLSVRMAAERGVSPGDLSAMRDCLTEIDAVLGNADKSVDSLSSYVELNRQFHRMLMHLPGSTVIARQISRASSLPFASPNGFLLAQASDLEAWRTLTVAQDQHWMVLAAIEGREGARAEALMREHARIALRNMQAVLRNQQAVLRNQQALDQIPGARLIRTPVRR</sequence>
<feature type="domain" description="HTH gntR-type" evidence="5">
    <location>
        <begin position="20"/>
        <end position="87"/>
    </location>
</feature>
<dbReference type="SMART" id="SM00345">
    <property type="entry name" value="HTH_GNTR"/>
    <property type="match status" value="1"/>
</dbReference>
<keyword evidence="1" id="KW-0805">Transcription regulation</keyword>
<evidence type="ECO:0000256" key="3">
    <source>
        <dbReference type="ARBA" id="ARBA00023163"/>
    </source>
</evidence>
<dbReference type="SMART" id="SM00895">
    <property type="entry name" value="FCD"/>
    <property type="match status" value="1"/>
</dbReference>
<dbReference type="SUPFAM" id="SSF48008">
    <property type="entry name" value="GntR ligand-binding domain-like"/>
    <property type="match status" value="1"/>
</dbReference>
<comment type="caution">
    <text evidence="6">The sequence shown here is derived from an EMBL/GenBank/DDBJ whole genome shotgun (WGS) entry which is preliminary data.</text>
</comment>